<sequence>MRQKRNGKPSIDGREDEGQLFFCVGGGMSVSFCALSSSKAVLDHRFVGPVLILPLRNSIRDFAAGRRCLLTRTRDLLRNDPLQPLRWVDGIE</sequence>
<gene>
    <name evidence="1" type="ORF">CEXT_239981</name>
</gene>
<accession>A0AAV4MJ18</accession>
<comment type="caution">
    <text evidence="1">The sequence shown here is derived from an EMBL/GenBank/DDBJ whole genome shotgun (WGS) entry which is preliminary data.</text>
</comment>
<name>A0AAV4MJ18_CAEEX</name>
<proteinExistence type="predicted"/>
<dbReference type="EMBL" id="BPLR01019851">
    <property type="protein sequence ID" value="GIX72487.1"/>
    <property type="molecule type" value="Genomic_DNA"/>
</dbReference>
<dbReference type="AlphaFoldDB" id="A0AAV4MJ18"/>
<keyword evidence="2" id="KW-1185">Reference proteome</keyword>
<reference evidence="1 2" key="1">
    <citation type="submission" date="2021-06" db="EMBL/GenBank/DDBJ databases">
        <title>Caerostris extrusa draft genome.</title>
        <authorList>
            <person name="Kono N."/>
            <person name="Arakawa K."/>
        </authorList>
    </citation>
    <scope>NUCLEOTIDE SEQUENCE [LARGE SCALE GENOMIC DNA]</scope>
</reference>
<organism evidence="1 2">
    <name type="scientific">Caerostris extrusa</name>
    <name type="common">Bark spider</name>
    <name type="synonym">Caerostris bankana</name>
    <dbReference type="NCBI Taxonomy" id="172846"/>
    <lineage>
        <taxon>Eukaryota</taxon>
        <taxon>Metazoa</taxon>
        <taxon>Ecdysozoa</taxon>
        <taxon>Arthropoda</taxon>
        <taxon>Chelicerata</taxon>
        <taxon>Arachnida</taxon>
        <taxon>Araneae</taxon>
        <taxon>Araneomorphae</taxon>
        <taxon>Entelegynae</taxon>
        <taxon>Araneoidea</taxon>
        <taxon>Araneidae</taxon>
        <taxon>Caerostris</taxon>
    </lineage>
</organism>
<evidence type="ECO:0000313" key="2">
    <source>
        <dbReference type="Proteomes" id="UP001054945"/>
    </source>
</evidence>
<dbReference type="Proteomes" id="UP001054945">
    <property type="component" value="Unassembled WGS sequence"/>
</dbReference>
<protein>
    <submittedName>
        <fullName evidence="1">Uncharacterized protein</fullName>
    </submittedName>
</protein>
<evidence type="ECO:0000313" key="1">
    <source>
        <dbReference type="EMBL" id="GIX72487.1"/>
    </source>
</evidence>